<protein>
    <submittedName>
        <fullName evidence="2">Uncharacterized protein</fullName>
    </submittedName>
</protein>
<dbReference type="EMBL" id="CAJGYO010000002">
    <property type="protein sequence ID" value="CAD6211202.1"/>
    <property type="molecule type" value="Genomic_DNA"/>
</dbReference>
<dbReference type="AlphaFoldDB" id="A0A811MRB4"/>
<reference evidence="2" key="1">
    <citation type="submission" date="2020-10" db="EMBL/GenBank/DDBJ databases">
        <authorList>
            <person name="Han B."/>
            <person name="Lu T."/>
            <person name="Zhao Q."/>
            <person name="Huang X."/>
            <person name="Zhao Y."/>
        </authorList>
    </citation>
    <scope>NUCLEOTIDE SEQUENCE</scope>
</reference>
<keyword evidence="3" id="KW-1185">Reference proteome</keyword>
<dbReference type="PANTHER" id="PTHR47069:SF9">
    <property type="entry name" value="MYB_SANT-LIKE DOMAIN-CONTAINING PROTEIN"/>
    <property type="match status" value="1"/>
</dbReference>
<sequence length="142" mass="16063">MASSSTSSCSPPEGRRYKLRTTPARRNPPERQSSKRTTREHSVNSPPSKKTISIDDCLNDLIQIIKNHTQQKVGSSKHDEEIAKVKQILKQDGLPESDPTFAHALVVFKNTVDRGNFLSMETKEGRMNLIEACWEVTRDRSK</sequence>
<evidence type="ECO:0000313" key="3">
    <source>
        <dbReference type="Proteomes" id="UP000604825"/>
    </source>
</evidence>
<feature type="region of interest" description="Disordered" evidence="1">
    <location>
        <begin position="1"/>
        <end position="52"/>
    </location>
</feature>
<dbReference type="PANTHER" id="PTHR47069">
    <property type="match status" value="1"/>
</dbReference>
<name>A0A811MRB4_9POAL</name>
<organism evidence="2 3">
    <name type="scientific">Miscanthus lutarioriparius</name>
    <dbReference type="NCBI Taxonomy" id="422564"/>
    <lineage>
        <taxon>Eukaryota</taxon>
        <taxon>Viridiplantae</taxon>
        <taxon>Streptophyta</taxon>
        <taxon>Embryophyta</taxon>
        <taxon>Tracheophyta</taxon>
        <taxon>Spermatophyta</taxon>
        <taxon>Magnoliopsida</taxon>
        <taxon>Liliopsida</taxon>
        <taxon>Poales</taxon>
        <taxon>Poaceae</taxon>
        <taxon>PACMAD clade</taxon>
        <taxon>Panicoideae</taxon>
        <taxon>Andropogonodae</taxon>
        <taxon>Andropogoneae</taxon>
        <taxon>Saccharinae</taxon>
        <taxon>Miscanthus</taxon>
    </lineage>
</organism>
<dbReference type="Proteomes" id="UP000604825">
    <property type="component" value="Unassembled WGS sequence"/>
</dbReference>
<dbReference type="OrthoDB" id="695019at2759"/>
<feature type="compositionally biased region" description="Basic and acidic residues" evidence="1">
    <location>
        <begin position="27"/>
        <end position="42"/>
    </location>
</feature>
<evidence type="ECO:0000313" key="2">
    <source>
        <dbReference type="EMBL" id="CAD6211202.1"/>
    </source>
</evidence>
<gene>
    <name evidence="2" type="ORF">NCGR_LOCUS7195</name>
</gene>
<evidence type="ECO:0000256" key="1">
    <source>
        <dbReference type="SAM" id="MobiDB-lite"/>
    </source>
</evidence>
<proteinExistence type="predicted"/>
<accession>A0A811MRB4</accession>
<comment type="caution">
    <text evidence="2">The sequence shown here is derived from an EMBL/GenBank/DDBJ whole genome shotgun (WGS) entry which is preliminary data.</text>
</comment>
<feature type="compositionally biased region" description="Low complexity" evidence="1">
    <location>
        <begin position="1"/>
        <end position="10"/>
    </location>
</feature>